<dbReference type="SUPFAM" id="SSF161111">
    <property type="entry name" value="Cation efflux protein transmembrane domain-like"/>
    <property type="match status" value="1"/>
</dbReference>
<keyword evidence="3" id="KW-0813">Transport</keyword>
<keyword evidence="5 6" id="KW-0472">Membrane</keyword>
<feature type="transmembrane region" description="Helical" evidence="6">
    <location>
        <begin position="82"/>
        <end position="99"/>
    </location>
</feature>
<dbReference type="InterPro" id="IPR002524">
    <property type="entry name" value="Cation_efflux"/>
</dbReference>
<comment type="subcellular location">
    <subcellularLocation>
        <location evidence="1">Membrane</location>
        <topology evidence="1">Multi-pass membrane protein</topology>
    </subcellularLocation>
</comment>
<evidence type="ECO:0000256" key="1">
    <source>
        <dbReference type="ARBA" id="ARBA00004141"/>
    </source>
</evidence>
<evidence type="ECO:0000256" key="6">
    <source>
        <dbReference type="SAM" id="Phobius"/>
    </source>
</evidence>
<evidence type="ECO:0000256" key="4">
    <source>
        <dbReference type="ARBA" id="ARBA00022989"/>
    </source>
</evidence>
<keyword evidence="4 6" id="KW-1133">Transmembrane helix</keyword>
<reference evidence="8 9" key="1">
    <citation type="submission" date="2016-10" db="EMBL/GenBank/DDBJ databases">
        <title>Rodentibacter gen. nov. and new species.</title>
        <authorList>
            <person name="Christensen H."/>
        </authorList>
    </citation>
    <scope>NUCLEOTIDE SEQUENCE [LARGE SCALE GENOMIC DNA]</scope>
    <source>
        <strain evidence="8 9">1998236014</strain>
    </source>
</reference>
<dbReference type="NCBIfam" id="TIGR01297">
    <property type="entry name" value="CDF"/>
    <property type="match status" value="1"/>
</dbReference>
<dbReference type="Gene3D" id="1.20.1510.10">
    <property type="entry name" value="Cation efflux protein transmembrane domain"/>
    <property type="match status" value="1"/>
</dbReference>
<evidence type="ECO:0000256" key="5">
    <source>
        <dbReference type="ARBA" id="ARBA00023136"/>
    </source>
</evidence>
<dbReference type="PANTHER" id="PTHR11562">
    <property type="entry name" value="CATION EFFLUX PROTEIN/ ZINC TRANSPORTER"/>
    <property type="match status" value="1"/>
</dbReference>
<keyword evidence="3" id="KW-0862">Zinc</keyword>
<dbReference type="PANTHER" id="PTHR11562:SF17">
    <property type="entry name" value="RE54080P-RELATED"/>
    <property type="match status" value="1"/>
</dbReference>
<keyword evidence="3" id="KW-0406">Ion transport</keyword>
<feature type="transmembrane region" description="Helical" evidence="6">
    <location>
        <begin position="175"/>
        <end position="193"/>
    </location>
</feature>
<dbReference type="InterPro" id="IPR050681">
    <property type="entry name" value="CDF/SLC30A"/>
</dbReference>
<evidence type="ECO:0000259" key="7">
    <source>
        <dbReference type="Pfam" id="PF01545"/>
    </source>
</evidence>
<dbReference type="InterPro" id="IPR058533">
    <property type="entry name" value="Cation_efflux_TM"/>
</dbReference>
<gene>
    <name evidence="8" type="ORF">BKG89_06835</name>
</gene>
<accession>A0ABX3KWQ9</accession>
<protein>
    <submittedName>
        <fullName evidence="8">Co/Zn/Cd efflux system protein</fullName>
    </submittedName>
</protein>
<comment type="caution">
    <text evidence="8">The sequence shown here is derived from an EMBL/GenBank/DDBJ whole genome shotgun (WGS) entry which is preliminary data.</text>
</comment>
<sequence length="207" mass="23026">MSNYHNHEHHNHEHHSHIPKNKVILAWSFAIITGFMLVEFFAGYQFNSLTLIADAGHMANDSLSLFLALISLYLSTKSQKRFALLNGGSLIFVAIMILYEAINRWNTPIEIVALPMLTVAVVGLLINIFVAWLMIKGDHSNLNIKAAYLHVLADLLGSVIAIIAGLSAWLLNWQWVDIVASGLLSIFILKSGISITRQAVQELTINQ</sequence>
<name>A0ABX3KWQ9_9PAST</name>
<evidence type="ECO:0000256" key="3">
    <source>
        <dbReference type="ARBA" id="ARBA00022906"/>
    </source>
</evidence>
<evidence type="ECO:0000313" key="8">
    <source>
        <dbReference type="EMBL" id="OOF69458.1"/>
    </source>
</evidence>
<evidence type="ECO:0000313" key="9">
    <source>
        <dbReference type="Proteomes" id="UP000188820"/>
    </source>
</evidence>
<dbReference type="RefSeq" id="WP_077463436.1">
    <property type="nucleotide sequence ID" value="NZ_MLAA01000027.1"/>
</dbReference>
<feature type="transmembrane region" description="Helical" evidence="6">
    <location>
        <begin position="24"/>
        <end position="46"/>
    </location>
</feature>
<feature type="transmembrane region" description="Helical" evidence="6">
    <location>
        <begin position="58"/>
        <end position="75"/>
    </location>
</feature>
<keyword evidence="9" id="KW-1185">Reference proteome</keyword>
<organism evidence="8 9">
    <name type="scientific">Rodentibacter caecimuris</name>
    <dbReference type="NCBI Taxonomy" id="1796644"/>
    <lineage>
        <taxon>Bacteria</taxon>
        <taxon>Pseudomonadati</taxon>
        <taxon>Pseudomonadota</taxon>
        <taxon>Gammaproteobacteria</taxon>
        <taxon>Pasteurellales</taxon>
        <taxon>Pasteurellaceae</taxon>
        <taxon>Rodentibacter</taxon>
    </lineage>
</organism>
<keyword evidence="3" id="KW-0864">Zinc transport</keyword>
<feature type="transmembrane region" description="Helical" evidence="6">
    <location>
        <begin position="111"/>
        <end position="135"/>
    </location>
</feature>
<feature type="domain" description="Cation efflux protein transmembrane" evidence="7">
    <location>
        <begin position="28"/>
        <end position="203"/>
    </location>
</feature>
<dbReference type="Pfam" id="PF01545">
    <property type="entry name" value="Cation_efflux"/>
    <property type="match status" value="1"/>
</dbReference>
<dbReference type="Proteomes" id="UP000188820">
    <property type="component" value="Unassembled WGS sequence"/>
</dbReference>
<dbReference type="InterPro" id="IPR027469">
    <property type="entry name" value="Cation_efflux_TMD_sf"/>
</dbReference>
<evidence type="ECO:0000256" key="2">
    <source>
        <dbReference type="ARBA" id="ARBA00022692"/>
    </source>
</evidence>
<feature type="transmembrane region" description="Helical" evidence="6">
    <location>
        <begin position="147"/>
        <end position="169"/>
    </location>
</feature>
<keyword evidence="2 6" id="KW-0812">Transmembrane</keyword>
<proteinExistence type="predicted"/>
<dbReference type="EMBL" id="MLAA01000027">
    <property type="protein sequence ID" value="OOF69458.1"/>
    <property type="molecule type" value="Genomic_DNA"/>
</dbReference>